<dbReference type="AlphaFoldDB" id="A0AAX3MLZ5"/>
<protein>
    <submittedName>
        <fullName evidence="1">Pentapeptide repeat-containing protein</fullName>
    </submittedName>
</protein>
<gene>
    <name evidence="1" type="ORF">PS049_02395</name>
</gene>
<dbReference type="PANTHER" id="PTHR14136">
    <property type="entry name" value="BTB_POZ DOMAIN-CONTAINING PROTEIN KCTD9"/>
    <property type="match status" value="1"/>
</dbReference>
<dbReference type="InterPro" id="IPR001646">
    <property type="entry name" value="5peptide_repeat"/>
</dbReference>
<dbReference type="RefSeq" id="WP_273820060.1">
    <property type="nucleotide sequence ID" value="NZ_CP117562.1"/>
</dbReference>
<reference evidence="1" key="1">
    <citation type="submission" date="2023-02" db="EMBL/GenBank/DDBJ databases">
        <title>Escherichia albertii as a potential enteropathogen in the light of epidemiological and genomic studies.</title>
        <authorList>
            <person name="Leszczynska K."/>
            <person name="Swiecicka I."/>
            <person name="Daniluk T."/>
            <person name="Lebensztejn D."/>
            <person name="Chmielewska S."/>
            <person name="Leszczynska D."/>
            <person name="Gawor J."/>
            <person name="Kliber M."/>
        </authorList>
    </citation>
    <scope>NUCLEOTIDE SEQUENCE</scope>
    <source>
        <strain evidence="1">BIA_7</strain>
    </source>
</reference>
<organism evidence="1 2">
    <name type="scientific">Escherichia albertii</name>
    <dbReference type="NCBI Taxonomy" id="208962"/>
    <lineage>
        <taxon>Bacteria</taxon>
        <taxon>Pseudomonadati</taxon>
        <taxon>Pseudomonadota</taxon>
        <taxon>Gammaproteobacteria</taxon>
        <taxon>Enterobacterales</taxon>
        <taxon>Enterobacteriaceae</taxon>
        <taxon>Escherichia</taxon>
    </lineage>
</organism>
<dbReference type="EMBL" id="CP117562">
    <property type="protein sequence ID" value="WDB29840.1"/>
    <property type="molecule type" value="Genomic_DNA"/>
</dbReference>
<dbReference type="Gene3D" id="2.160.20.80">
    <property type="entry name" value="E3 ubiquitin-protein ligase SopA"/>
    <property type="match status" value="4"/>
</dbReference>
<dbReference type="InterPro" id="IPR051082">
    <property type="entry name" value="Pentapeptide-BTB/POZ_domain"/>
</dbReference>
<sequence length="736" mass="84608">MPQSIIIDKYNTHSNYNATTHEVFNSDTHIGVESLLKQISYDIKHQNDKFIKRALVLIMHFILNPDDLELTLDRYSSTTEKIFSNAKRNGQYEFEFADIKVNFMPQNEKDGILTVSSNNMNHSGRAEISQINELIKTIEQKGQLPIYIDMQNFKESVINISHSEAQELPEEQHLPFDKFLTYAYKETNSFNVVLDANQQYRHLDNFMIYYDPIDKQLTIRDNKNTVDMIPLTNLQWENLLKYASKGHQQSNTIDSNDSKNIKEYISSPQVSDYFIPEVKDSIVEDLYSIANYSPDKTRTNDENWKRLCQVCDQYNIIKKNTTDSNSKLLTRDMTISDTKIKMTFHIGDYVINTVEQAIPKDDMGQLSLEGLDLSGMNLSRFNFSGMNLRNVNFQDSILKRAIFNNATLDGAILLDCDINHADFTDASLMKVDFEYVNNMKGVIFLRANLRECNFKGHDFSGVNFTQADLRNANLEYVFFINTVLDKTLLAGAVLNYSNLSGKDLSGYDLTGVKLNHTILTKTILNKSILDGAEFNFSTLTETVLTEATGSNINFNRARITNVIFDKANLNNVSFHRAWGKYVSFYKTKMNEIDFTNANFNNFIFNNSEAESINFSKAKLENCFFIETNWSNVNFSESNILHSSFYKAIFQEKVYFDKATFKNVNFNNAQIPESHFNGVKSINVSFLNSNLHLATFENVKTINSINTDDDYYVRTPNDESDITIQIFEMRPSSSLDK</sequence>
<proteinExistence type="predicted"/>
<dbReference type="Pfam" id="PF00805">
    <property type="entry name" value="Pentapeptide"/>
    <property type="match status" value="5"/>
</dbReference>
<evidence type="ECO:0000313" key="1">
    <source>
        <dbReference type="EMBL" id="WDB29840.1"/>
    </source>
</evidence>
<dbReference type="Proteomes" id="UP001219219">
    <property type="component" value="Chromosome"/>
</dbReference>
<evidence type="ECO:0000313" key="2">
    <source>
        <dbReference type="Proteomes" id="UP001219219"/>
    </source>
</evidence>
<dbReference type="PANTHER" id="PTHR14136:SF17">
    <property type="entry name" value="BTB_POZ DOMAIN-CONTAINING PROTEIN KCTD9"/>
    <property type="match status" value="1"/>
</dbReference>
<name>A0AAX3MLZ5_ESCAL</name>
<accession>A0AAX3MLZ5</accession>
<dbReference type="SUPFAM" id="SSF141571">
    <property type="entry name" value="Pentapeptide repeat-like"/>
    <property type="match status" value="3"/>
</dbReference>